<protein>
    <submittedName>
        <fullName evidence="1">Uncharacterized protein</fullName>
    </submittedName>
</protein>
<keyword evidence="2" id="KW-1185">Reference proteome</keyword>
<proteinExistence type="predicted"/>
<accession>A0ACC3NVK4</accession>
<reference evidence="1" key="1">
    <citation type="submission" date="2023-07" db="EMBL/GenBank/DDBJ databases">
        <title>Black Yeasts Isolated from many extreme environments.</title>
        <authorList>
            <person name="Coleine C."/>
            <person name="Stajich J.E."/>
            <person name="Selbmann L."/>
        </authorList>
    </citation>
    <scope>NUCLEOTIDE SEQUENCE</scope>
    <source>
        <strain evidence="1">CCFEE 5714</strain>
    </source>
</reference>
<name>A0ACC3NVK4_9PEZI</name>
<evidence type="ECO:0000313" key="1">
    <source>
        <dbReference type="EMBL" id="KAK3722477.1"/>
    </source>
</evidence>
<comment type="caution">
    <text evidence="1">The sequence shown here is derived from an EMBL/GenBank/DDBJ whole genome shotgun (WGS) entry which is preliminary data.</text>
</comment>
<sequence>MNGFADKGLDEDRFGAKSPISAVKAFDAFPKVKANYTERTNNGGVWTVVLVIASVMLTFSELKRWWVGDTTHTFSVEQGVGHDLQINMDVVVAMKCDDLHVNLQDASGDRILAGTALKKDATAWAQWAHGKGKLRASRQERMVSSGSSAGSEEYRERRTGEYREEDVHDYLGAAKRSKKFAKTPKLSRGLQPDSCRIFGSMHTNKVQGDFHITARGHGYMEFAPHLDHSSFNFSHHVNELSFGPFYPSLVNPLDQTAATTDSHFYKYQYYLSVVPTIYTTDSKALRRIDKYSESPSSGSDGLDQHPKRYSRNTVFTNQYAVTEQSHPVGENQVPGVFVKFDIEPVLLTIAEEWSSVPALFIRLVNVVSGVLVAGGWLFQLTEWSKEYRQSRRRATTTDSILSPIDISREKSNGGYDISSSLSAVSQAGYSALKSPLSAVGNAVGDRKGF</sequence>
<gene>
    <name evidence="1" type="ORF">LTR37_002469</name>
</gene>
<dbReference type="EMBL" id="JAUTXU010000013">
    <property type="protein sequence ID" value="KAK3722477.1"/>
    <property type="molecule type" value="Genomic_DNA"/>
</dbReference>
<organism evidence="1 2">
    <name type="scientific">Vermiconidia calcicola</name>
    <dbReference type="NCBI Taxonomy" id="1690605"/>
    <lineage>
        <taxon>Eukaryota</taxon>
        <taxon>Fungi</taxon>
        <taxon>Dikarya</taxon>
        <taxon>Ascomycota</taxon>
        <taxon>Pezizomycotina</taxon>
        <taxon>Dothideomycetes</taxon>
        <taxon>Dothideomycetidae</taxon>
        <taxon>Mycosphaerellales</taxon>
        <taxon>Extremaceae</taxon>
        <taxon>Vermiconidia</taxon>
    </lineage>
</organism>
<dbReference type="Proteomes" id="UP001281147">
    <property type="component" value="Unassembled WGS sequence"/>
</dbReference>
<evidence type="ECO:0000313" key="2">
    <source>
        <dbReference type="Proteomes" id="UP001281147"/>
    </source>
</evidence>